<evidence type="ECO:0000313" key="8">
    <source>
        <dbReference type="EMBL" id="MDQ9168919.1"/>
    </source>
</evidence>
<evidence type="ECO:0000256" key="3">
    <source>
        <dbReference type="ARBA" id="ARBA00022692"/>
    </source>
</evidence>
<feature type="transmembrane region" description="Helical" evidence="6">
    <location>
        <begin position="297"/>
        <end position="317"/>
    </location>
</feature>
<proteinExistence type="predicted"/>
<evidence type="ECO:0000256" key="6">
    <source>
        <dbReference type="SAM" id="Phobius"/>
    </source>
</evidence>
<organism evidence="8 9">
    <name type="scientific">Keguizhuia sedimenti</name>
    <dbReference type="NCBI Taxonomy" id="3064264"/>
    <lineage>
        <taxon>Bacteria</taxon>
        <taxon>Pseudomonadati</taxon>
        <taxon>Pseudomonadota</taxon>
        <taxon>Betaproteobacteria</taxon>
        <taxon>Burkholderiales</taxon>
        <taxon>Oxalobacteraceae</taxon>
        <taxon>Keguizhuia</taxon>
    </lineage>
</organism>
<dbReference type="Proteomes" id="UP001225596">
    <property type="component" value="Unassembled WGS sequence"/>
</dbReference>
<dbReference type="PANTHER" id="PTHR35007:SF1">
    <property type="entry name" value="PILUS ASSEMBLY PROTEIN"/>
    <property type="match status" value="1"/>
</dbReference>
<gene>
    <name evidence="8" type="ORF">Q8A64_00690</name>
</gene>
<evidence type="ECO:0000313" key="9">
    <source>
        <dbReference type="Proteomes" id="UP001225596"/>
    </source>
</evidence>
<feature type="transmembrane region" description="Helical" evidence="6">
    <location>
        <begin position="99"/>
        <end position="119"/>
    </location>
</feature>
<comment type="caution">
    <text evidence="8">The sequence shown here is derived from an EMBL/GenBank/DDBJ whole genome shotgun (WGS) entry which is preliminary data.</text>
</comment>
<name>A0ABU1BL86_9BURK</name>
<reference evidence="8 9" key="1">
    <citation type="submission" date="2023-08" db="EMBL/GenBank/DDBJ databases">
        <title>Oxalobacteraceae gen .nov., isolated from river sludge outside the plant.</title>
        <authorList>
            <person name="Zhao S.Y."/>
        </authorList>
    </citation>
    <scope>NUCLEOTIDE SEQUENCE [LARGE SCALE GENOMIC DNA]</scope>
    <source>
        <strain evidence="8 9">R-40</strain>
    </source>
</reference>
<feature type="transmembrane region" description="Helical" evidence="6">
    <location>
        <begin position="125"/>
        <end position="142"/>
    </location>
</feature>
<evidence type="ECO:0000256" key="1">
    <source>
        <dbReference type="ARBA" id="ARBA00004651"/>
    </source>
</evidence>
<keyword evidence="4 6" id="KW-1133">Transmembrane helix</keyword>
<comment type="subcellular location">
    <subcellularLocation>
        <location evidence="1">Cell membrane</location>
        <topology evidence="1">Multi-pass membrane protein</topology>
    </subcellularLocation>
</comment>
<dbReference type="InterPro" id="IPR042094">
    <property type="entry name" value="T2SS_GspF_sf"/>
</dbReference>
<dbReference type="PANTHER" id="PTHR35007">
    <property type="entry name" value="INTEGRAL MEMBRANE PROTEIN-RELATED"/>
    <property type="match status" value="1"/>
</dbReference>
<protein>
    <submittedName>
        <fullName evidence="8">Type II secretion system F family protein</fullName>
    </submittedName>
</protein>
<keyword evidence="5 6" id="KW-0472">Membrane</keyword>
<feature type="transmembrane region" description="Helical" evidence="6">
    <location>
        <begin position="266"/>
        <end position="285"/>
    </location>
</feature>
<evidence type="ECO:0000259" key="7">
    <source>
        <dbReference type="Pfam" id="PF00482"/>
    </source>
</evidence>
<feature type="domain" description="Type II secretion system protein GspF" evidence="7">
    <location>
        <begin position="158"/>
        <end position="282"/>
    </location>
</feature>
<feature type="transmembrane region" description="Helical" evidence="6">
    <location>
        <begin position="6"/>
        <end position="27"/>
    </location>
</feature>
<evidence type="ECO:0000256" key="2">
    <source>
        <dbReference type="ARBA" id="ARBA00022475"/>
    </source>
</evidence>
<dbReference type="RefSeq" id="WP_338434750.1">
    <property type="nucleotide sequence ID" value="NZ_JAUYVH010000001.1"/>
</dbReference>
<dbReference type="InterPro" id="IPR018076">
    <property type="entry name" value="T2SS_GspF_dom"/>
</dbReference>
<sequence length="325" mass="36717">MDIIFYTFACLIFAAVIFLLEGVYSWWSSTRSEAAKRIERRLQLVSAGAHGNKEQLSILKQKYLDDSSTFERLLLQIPRAHSLDRLLEQSGLGWSVPKFFIVSTLVFMLGSMLAMFLWVPAAFSFLIGIPFATVPYVVLLQARNKRFKKFELQLPEAADLISRALRAGHAFPSTLQMVKDEMPEPISGEFRIAFDEINYGVPMNEALMNLTTRMPLTDLRYFIIAVLIQRESGGNLAEILENISAIIRERLKLLGRIRVLSAEGKLSAWILGLLPFAVGLVISFVNPEYMRVLWADPAGIMLIAFSAVMMVIGVILMRNIIRIRV</sequence>
<accession>A0ABU1BL86</accession>
<keyword evidence="3 6" id="KW-0812">Transmembrane</keyword>
<dbReference type="EMBL" id="JAUYVH010000001">
    <property type="protein sequence ID" value="MDQ9168919.1"/>
    <property type="molecule type" value="Genomic_DNA"/>
</dbReference>
<evidence type="ECO:0000256" key="4">
    <source>
        <dbReference type="ARBA" id="ARBA00022989"/>
    </source>
</evidence>
<evidence type="ECO:0000256" key="5">
    <source>
        <dbReference type="ARBA" id="ARBA00023136"/>
    </source>
</evidence>
<keyword evidence="2" id="KW-1003">Cell membrane</keyword>
<dbReference type="Pfam" id="PF00482">
    <property type="entry name" value="T2SSF"/>
    <property type="match status" value="1"/>
</dbReference>
<keyword evidence="9" id="KW-1185">Reference proteome</keyword>
<dbReference type="Gene3D" id="1.20.81.30">
    <property type="entry name" value="Type II secretion system (T2SS), domain F"/>
    <property type="match status" value="1"/>
</dbReference>